<dbReference type="EMBL" id="JAAQTL010000001">
    <property type="protein sequence ID" value="NID16102.1"/>
    <property type="molecule type" value="Genomic_DNA"/>
</dbReference>
<protein>
    <submittedName>
        <fullName evidence="3">N-acetylmuramidase</fullName>
    </submittedName>
</protein>
<accession>A0A7X5QVC1</accession>
<reference evidence="3 4" key="1">
    <citation type="journal article" date="2006" name="Int. J. Syst. Evol. Microbiol.">
        <title>Dyella yeojuensis sp. nov., isolated from greenhouse soil in Korea.</title>
        <authorList>
            <person name="Kim B.Y."/>
            <person name="Weon H.Y."/>
            <person name="Lee K.H."/>
            <person name="Seok S.J."/>
            <person name="Kwon S.W."/>
            <person name="Go S.J."/>
            <person name="Stackebrandt E."/>
        </authorList>
    </citation>
    <scope>NUCLEOTIDE SEQUENCE [LARGE SCALE GENOMIC DNA]</scope>
    <source>
        <strain evidence="3 4">DSM 17673</strain>
    </source>
</reference>
<dbReference type="Gene3D" id="1.20.141.10">
    <property type="entry name" value="Chitosanase, subunit A, domain 1"/>
    <property type="match status" value="1"/>
</dbReference>
<comment type="caution">
    <text evidence="3">The sequence shown here is derived from an EMBL/GenBank/DDBJ whole genome shotgun (WGS) entry which is preliminary data.</text>
</comment>
<dbReference type="AlphaFoldDB" id="A0A7X5QVC1"/>
<proteinExistence type="predicted"/>
<dbReference type="Pfam" id="PF09374">
    <property type="entry name" value="PG_binding_3"/>
    <property type="match status" value="1"/>
</dbReference>
<dbReference type="InterPro" id="IPR018537">
    <property type="entry name" value="Peptidoglycan-bd_3"/>
</dbReference>
<feature type="domain" description="TtsA-like Glycoside hydrolase family 108" evidence="1">
    <location>
        <begin position="11"/>
        <end position="97"/>
    </location>
</feature>
<dbReference type="RefSeq" id="WP_166699771.1">
    <property type="nucleotide sequence ID" value="NZ_JAAQTL010000001.1"/>
</dbReference>
<dbReference type="InterPro" id="IPR023346">
    <property type="entry name" value="Lysozyme-like_dom_sf"/>
</dbReference>
<evidence type="ECO:0000313" key="3">
    <source>
        <dbReference type="EMBL" id="NID16102.1"/>
    </source>
</evidence>
<sequence length="185" mass="20551">MADFNLFAPILFRHEGGFVDDPVDPGGATNRGITHATFMRCARKLLGIEPTLEALRNLTEMQAATIYKALYWDAIRGDEMPFQHIANIVCDFQVNAGAVSSRLLQSVLNELGTGRHLYVDGVVGARTLAALRGADPAKVHALFQDGRRDYYRRLVARRPPLGKFLRGWLRRVDSFEPAAAGTRRA</sequence>
<evidence type="ECO:0000313" key="4">
    <source>
        <dbReference type="Proteomes" id="UP000518878"/>
    </source>
</evidence>
<gene>
    <name evidence="3" type="ORF">HBF32_11585</name>
</gene>
<dbReference type="InterPro" id="IPR008565">
    <property type="entry name" value="TtsA-like_GH18_dom"/>
</dbReference>
<name>A0A7X5QVC1_9GAMM</name>
<dbReference type="SUPFAM" id="SSF53955">
    <property type="entry name" value="Lysozyme-like"/>
    <property type="match status" value="1"/>
</dbReference>
<organism evidence="3 4">
    <name type="scientific">Luteibacter yeojuensis</name>
    <dbReference type="NCBI Taxonomy" id="345309"/>
    <lineage>
        <taxon>Bacteria</taxon>
        <taxon>Pseudomonadati</taxon>
        <taxon>Pseudomonadota</taxon>
        <taxon>Gammaproteobacteria</taxon>
        <taxon>Lysobacterales</taxon>
        <taxon>Rhodanobacteraceae</taxon>
        <taxon>Luteibacter</taxon>
    </lineage>
</organism>
<feature type="domain" description="Peptidoglycan binding" evidence="2">
    <location>
        <begin position="100"/>
        <end position="171"/>
    </location>
</feature>
<dbReference type="Proteomes" id="UP000518878">
    <property type="component" value="Unassembled WGS sequence"/>
</dbReference>
<dbReference type="CDD" id="cd13926">
    <property type="entry name" value="N-acetylmuramidase_GH108"/>
    <property type="match status" value="1"/>
</dbReference>
<evidence type="ECO:0000259" key="1">
    <source>
        <dbReference type="Pfam" id="PF05838"/>
    </source>
</evidence>
<dbReference type="Pfam" id="PF05838">
    <property type="entry name" value="Glyco_hydro_108"/>
    <property type="match status" value="1"/>
</dbReference>
<evidence type="ECO:0000259" key="2">
    <source>
        <dbReference type="Pfam" id="PF09374"/>
    </source>
</evidence>
<keyword evidence="4" id="KW-1185">Reference proteome</keyword>